<feature type="signal peptide" evidence="1">
    <location>
        <begin position="1"/>
        <end position="18"/>
    </location>
</feature>
<sequence length="228" mass="25510">MRRFEAILILALVPFIWSNDREIFNPNGPEFEGTSGRFAYAIFASVGVSHSKAVEMCSTFYPQGRLAWLGDREVEPLRAIIDQAIAFHYMNLNNFFWIDGQLEDASCRPQNTSCKWTASPSSYVESGAARDFTSNDVVFHKPRKVATANRSAGVESYWPVLLPNVNMEFEESDVFILAAAPSYVKGGFICAYKGDFSGCPFGFTQVTTTQVPEKLVPKIVTTEKLCDW</sequence>
<name>A0ABR4QM89_9CEST</name>
<dbReference type="EMBL" id="JAKROA010000002">
    <property type="protein sequence ID" value="KAL5110765.1"/>
    <property type="molecule type" value="Genomic_DNA"/>
</dbReference>
<accession>A0ABR4QM89</accession>
<gene>
    <name evidence="2" type="ORF">TcWFU_008217</name>
</gene>
<dbReference type="Proteomes" id="UP001651158">
    <property type="component" value="Unassembled WGS sequence"/>
</dbReference>
<evidence type="ECO:0000313" key="3">
    <source>
        <dbReference type="Proteomes" id="UP001651158"/>
    </source>
</evidence>
<reference evidence="2 3" key="1">
    <citation type="journal article" date="2022" name="Front. Cell. Infect. Microbiol.">
        <title>The Genomes of Two Strains of Taenia crassiceps the Animal Model for the Study of Human Cysticercosis.</title>
        <authorList>
            <person name="Bobes R.J."/>
            <person name="Estrada K."/>
            <person name="Rios-Valencia D.G."/>
            <person name="Calderon-Gallegos A."/>
            <person name="de la Torre P."/>
            <person name="Carrero J.C."/>
            <person name="Sanchez-Flores A."/>
            <person name="Laclette J.P."/>
        </authorList>
    </citation>
    <scope>NUCLEOTIDE SEQUENCE [LARGE SCALE GENOMIC DNA]</scope>
    <source>
        <strain evidence="2">WFUcys</strain>
    </source>
</reference>
<protein>
    <submittedName>
        <fullName evidence="2">Uncharacterized protein</fullName>
    </submittedName>
</protein>
<proteinExistence type="predicted"/>
<organism evidence="2 3">
    <name type="scientific">Taenia crassiceps</name>
    <dbReference type="NCBI Taxonomy" id="6207"/>
    <lineage>
        <taxon>Eukaryota</taxon>
        <taxon>Metazoa</taxon>
        <taxon>Spiralia</taxon>
        <taxon>Lophotrochozoa</taxon>
        <taxon>Platyhelminthes</taxon>
        <taxon>Cestoda</taxon>
        <taxon>Eucestoda</taxon>
        <taxon>Cyclophyllidea</taxon>
        <taxon>Taeniidae</taxon>
        <taxon>Taenia</taxon>
    </lineage>
</organism>
<evidence type="ECO:0000313" key="2">
    <source>
        <dbReference type="EMBL" id="KAL5110765.1"/>
    </source>
</evidence>
<keyword evidence="1" id="KW-0732">Signal</keyword>
<keyword evidence="3" id="KW-1185">Reference proteome</keyword>
<evidence type="ECO:0000256" key="1">
    <source>
        <dbReference type="SAM" id="SignalP"/>
    </source>
</evidence>
<comment type="caution">
    <text evidence="2">The sequence shown here is derived from an EMBL/GenBank/DDBJ whole genome shotgun (WGS) entry which is preliminary data.</text>
</comment>
<feature type="chain" id="PRO_5046774570" evidence="1">
    <location>
        <begin position="19"/>
        <end position="228"/>
    </location>
</feature>